<dbReference type="EMBL" id="JACAZI010000004">
    <property type="protein sequence ID" value="KAF7363241.1"/>
    <property type="molecule type" value="Genomic_DNA"/>
</dbReference>
<sequence length="435" mass="50094">MIHCARIDGHKSDMTVTIYQGDRAERDWLKDISPYSRLRHPNLLQLYGVAISSGLHAAVFRDELIPYGLFVERFRDITHVQRMYLWAYCASDFCLAREYMQMMFHQNIYPRVSKTWIRSSTGRLCMEPMERFYPCYVFPDIPAESSWTPSESDSFTVLHEAQPESYMEIVSSMPLELYHSLCWNLFHDIPHIKIPQSEMMRVGTIIFCPSSTESLDSHGQIVAFLEPVSLHFNGWNCSCSGPNGSYTSLASNLLDNGWTRIHDEGGLLMFMRISYEGRDWLSQANYIFGQLHVNSNHHNYGYIHRCDFQLWISPTGPGVPSGYLFVCPPEDLQVGPSLFRWPDCPAYWSRDPNGLDPLDAEEAARLGYPTIKLHRYVRLQSCYSEVYTGLRQFHKAKGFDPDSQEVARHLGHSLFKLVDPPIPFGAVPFTYSQLL</sequence>
<proteinExistence type="predicted"/>
<evidence type="ECO:0000313" key="1">
    <source>
        <dbReference type="EMBL" id="KAF7363241.1"/>
    </source>
</evidence>
<gene>
    <name evidence="1" type="ORF">MVEN_00677100</name>
</gene>
<keyword evidence="2" id="KW-1185">Reference proteome</keyword>
<protein>
    <submittedName>
        <fullName evidence="1">Uncharacterized protein</fullName>
    </submittedName>
</protein>
<dbReference type="OrthoDB" id="2938444at2759"/>
<organism evidence="1 2">
    <name type="scientific">Mycena venus</name>
    <dbReference type="NCBI Taxonomy" id="2733690"/>
    <lineage>
        <taxon>Eukaryota</taxon>
        <taxon>Fungi</taxon>
        <taxon>Dikarya</taxon>
        <taxon>Basidiomycota</taxon>
        <taxon>Agaricomycotina</taxon>
        <taxon>Agaricomycetes</taxon>
        <taxon>Agaricomycetidae</taxon>
        <taxon>Agaricales</taxon>
        <taxon>Marasmiineae</taxon>
        <taxon>Mycenaceae</taxon>
        <taxon>Mycena</taxon>
    </lineage>
</organism>
<accession>A0A8H6YR21</accession>
<comment type="caution">
    <text evidence="1">The sequence shown here is derived from an EMBL/GenBank/DDBJ whole genome shotgun (WGS) entry which is preliminary data.</text>
</comment>
<dbReference type="AlphaFoldDB" id="A0A8H6YR21"/>
<name>A0A8H6YR21_9AGAR</name>
<dbReference type="Proteomes" id="UP000620124">
    <property type="component" value="Unassembled WGS sequence"/>
</dbReference>
<evidence type="ECO:0000313" key="2">
    <source>
        <dbReference type="Proteomes" id="UP000620124"/>
    </source>
</evidence>
<reference evidence="1" key="1">
    <citation type="submission" date="2020-05" db="EMBL/GenBank/DDBJ databases">
        <title>Mycena genomes resolve the evolution of fungal bioluminescence.</title>
        <authorList>
            <person name="Tsai I.J."/>
        </authorList>
    </citation>
    <scope>NUCLEOTIDE SEQUENCE</scope>
    <source>
        <strain evidence="1">CCC161011</strain>
    </source>
</reference>